<dbReference type="Proteomes" id="UP000683925">
    <property type="component" value="Unassembled WGS sequence"/>
</dbReference>
<comment type="caution">
    <text evidence="1">The sequence shown here is derived from an EMBL/GenBank/DDBJ whole genome shotgun (WGS) entry which is preliminary data.</text>
</comment>
<keyword evidence="2" id="KW-1185">Reference proteome</keyword>
<sequence>METSQIYQEQKFGQRSPQKHQVEKSINQISYQELETLKLVEIIPKTQICYEKIVLTDSYAVLLTFHTFTIQFGNFIRNLNFEETTQLMHLESIDMIAKYICENLQINKNENININIGQHQEQFQKYSIPSTPTIVYSEDLGMIDIQYPRLSAYFQDSAQSEDIYLTNSDVLHLIGNKFCTIQQYCQRINFGKQRTYIRQFHNLRIKEVGIDIYDQSTLKQLQIKQAKCLIDLNKKCLKQVCEIDSNYVILTLHPPQLILKQLKKTIFRHNFTLLEFLQLCYMLQKVQLETFLIMIKLQKQDGKYRFVYDLNEFPLSNELSQSCLRNGLQAKINKSIKHDLHYFKLEYVPFKIIIYDPLEVKESEMPIDFNLLEQIIIHKLNVEFKIY</sequence>
<accession>A0A8S1RYI5</accession>
<evidence type="ECO:0000313" key="1">
    <source>
        <dbReference type="EMBL" id="CAD8131829.1"/>
    </source>
</evidence>
<dbReference type="EMBL" id="CAJJDP010000001">
    <property type="protein sequence ID" value="CAD8131829.1"/>
    <property type="molecule type" value="Genomic_DNA"/>
</dbReference>
<gene>
    <name evidence="1" type="ORF">POCTA_138.1.T0030125</name>
</gene>
<name>A0A8S1RYI5_PAROT</name>
<dbReference type="AlphaFoldDB" id="A0A8S1RYI5"/>
<reference evidence="1" key="1">
    <citation type="submission" date="2021-01" db="EMBL/GenBank/DDBJ databases">
        <authorList>
            <consortium name="Genoscope - CEA"/>
            <person name="William W."/>
        </authorList>
    </citation>
    <scope>NUCLEOTIDE SEQUENCE</scope>
</reference>
<organism evidence="1 2">
    <name type="scientific">Paramecium octaurelia</name>
    <dbReference type="NCBI Taxonomy" id="43137"/>
    <lineage>
        <taxon>Eukaryota</taxon>
        <taxon>Sar</taxon>
        <taxon>Alveolata</taxon>
        <taxon>Ciliophora</taxon>
        <taxon>Intramacronucleata</taxon>
        <taxon>Oligohymenophorea</taxon>
        <taxon>Peniculida</taxon>
        <taxon>Parameciidae</taxon>
        <taxon>Paramecium</taxon>
    </lineage>
</organism>
<dbReference type="OrthoDB" id="10329443at2759"/>
<proteinExistence type="predicted"/>
<protein>
    <submittedName>
        <fullName evidence="1">Uncharacterized protein</fullName>
    </submittedName>
</protein>
<evidence type="ECO:0000313" key="2">
    <source>
        <dbReference type="Proteomes" id="UP000683925"/>
    </source>
</evidence>